<accession>A0ACB0K367</accession>
<evidence type="ECO:0000313" key="1">
    <source>
        <dbReference type="EMBL" id="CAJ2650564.1"/>
    </source>
</evidence>
<comment type="caution">
    <text evidence="1">The sequence shown here is derived from an EMBL/GenBank/DDBJ whole genome shotgun (WGS) entry which is preliminary data.</text>
</comment>
<keyword evidence="2" id="KW-1185">Reference proteome</keyword>
<reference evidence="1" key="1">
    <citation type="submission" date="2023-10" db="EMBL/GenBank/DDBJ databases">
        <authorList>
            <person name="Rodriguez Cubillos JULIANA M."/>
            <person name="De Vega J."/>
        </authorList>
    </citation>
    <scope>NUCLEOTIDE SEQUENCE</scope>
</reference>
<organism evidence="1 2">
    <name type="scientific">Trifolium pratense</name>
    <name type="common">Red clover</name>
    <dbReference type="NCBI Taxonomy" id="57577"/>
    <lineage>
        <taxon>Eukaryota</taxon>
        <taxon>Viridiplantae</taxon>
        <taxon>Streptophyta</taxon>
        <taxon>Embryophyta</taxon>
        <taxon>Tracheophyta</taxon>
        <taxon>Spermatophyta</taxon>
        <taxon>Magnoliopsida</taxon>
        <taxon>eudicotyledons</taxon>
        <taxon>Gunneridae</taxon>
        <taxon>Pentapetalae</taxon>
        <taxon>rosids</taxon>
        <taxon>fabids</taxon>
        <taxon>Fabales</taxon>
        <taxon>Fabaceae</taxon>
        <taxon>Papilionoideae</taxon>
        <taxon>50 kb inversion clade</taxon>
        <taxon>NPAAA clade</taxon>
        <taxon>Hologalegina</taxon>
        <taxon>IRL clade</taxon>
        <taxon>Trifolieae</taxon>
        <taxon>Trifolium</taxon>
    </lineage>
</organism>
<proteinExistence type="predicted"/>
<dbReference type="Proteomes" id="UP001177021">
    <property type="component" value="Unassembled WGS sequence"/>
</dbReference>
<evidence type="ECO:0000313" key="2">
    <source>
        <dbReference type="Proteomes" id="UP001177021"/>
    </source>
</evidence>
<name>A0ACB0K367_TRIPR</name>
<dbReference type="EMBL" id="CASHSV030000109">
    <property type="protein sequence ID" value="CAJ2650564.1"/>
    <property type="molecule type" value="Genomic_DNA"/>
</dbReference>
<gene>
    <name evidence="1" type="ORF">MILVUS5_LOCUS18362</name>
</gene>
<sequence>MENNVGMWKQEVMMMEIENEVFGEDNIDFDYEFHAPNFFDFTSQETPDQAQQAERWFQTAGTYAPSPFVANLVMREEVAVANAATGHQPKPKVFQHYGSKVASGKISGLLGGVHQNVAMQSGMTFNSRTGEGLNSKAKSAVSKGSSTLMKPTASQLAKQNRPSQFVGSRFQKAEAHKKEIYLAKSIEIESQATKRQKLDGGLSRKVGDVKQQANFVHKTPKKIVTADQNTGYSKLKITIPRVPDLETSHRAQRIRPKNAAEAEVMTVAVPKFKARPLNRKILNAPSLPLHKRTPARLPEFQEFHLKTSERAVQYKSAASSSTLPCNDSDKDLDKHATVSAPQNNRIWNFRRPSVMGAPKHDGLDSGHDFKARPFNKKIFSSKGDIGVFRNIKQEPTVPMEFNFRTEKMLQHDPPIELFSKLSLKSGVQSTMFNKDSKENMGTSFHLNQKEKPFIFGEKQINSGMECCISKADTVLSARRSLGMR</sequence>
<protein>
    <submittedName>
        <fullName evidence="1">Uncharacterized protein</fullName>
    </submittedName>
</protein>